<dbReference type="Proteomes" id="UP000448943">
    <property type="component" value="Unassembled WGS sequence"/>
</dbReference>
<feature type="domain" description="Enoyl reductase (ER)" evidence="1">
    <location>
        <begin position="10"/>
        <end position="319"/>
    </location>
</feature>
<name>A0A6N9Q942_9BACL</name>
<dbReference type="CDD" id="cd08267">
    <property type="entry name" value="MDR1"/>
    <property type="match status" value="1"/>
</dbReference>
<comment type="caution">
    <text evidence="2">The sequence shown here is derived from an EMBL/GenBank/DDBJ whole genome shotgun (WGS) entry which is preliminary data.</text>
</comment>
<evidence type="ECO:0000259" key="1">
    <source>
        <dbReference type="SMART" id="SM00829"/>
    </source>
</evidence>
<proteinExistence type="predicted"/>
<dbReference type="GO" id="GO:0016491">
    <property type="term" value="F:oxidoreductase activity"/>
    <property type="evidence" value="ECO:0007669"/>
    <property type="project" value="InterPro"/>
</dbReference>
<dbReference type="AlphaFoldDB" id="A0A6N9Q942"/>
<dbReference type="PANTHER" id="PTHR44013:SF1">
    <property type="entry name" value="ZINC-TYPE ALCOHOL DEHYDROGENASE-LIKE PROTEIN C16A3.02C"/>
    <property type="match status" value="1"/>
</dbReference>
<protein>
    <submittedName>
        <fullName evidence="2">NAD(P)-dependent alcohol dehydrogenase</fullName>
    </submittedName>
</protein>
<dbReference type="Pfam" id="PF08240">
    <property type="entry name" value="ADH_N"/>
    <property type="match status" value="1"/>
</dbReference>
<organism evidence="2 3">
    <name type="scientific">Chengkuizengella marina</name>
    <dbReference type="NCBI Taxonomy" id="2507566"/>
    <lineage>
        <taxon>Bacteria</taxon>
        <taxon>Bacillati</taxon>
        <taxon>Bacillota</taxon>
        <taxon>Bacilli</taxon>
        <taxon>Bacillales</taxon>
        <taxon>Paenibacillaceae</taxon>
        <taxon>Chengkuizengella</taxon>
    </lineage>
</organism>
<dbReference type="PANTHER" id="PTHR44013">
    <property type="entry name" value="ZINC-TYPE ALCOHOL DEHYDROGENASE-LIKE PROTEIN C16A3.02C"/>
    <property type="match status" value="1"/>
</dbReference>
<gene>
    <name evidence="2" type="ORF">ERL59_19410</name>
</gene>
<dbReference type="SUPFAM" id="SSF51735">
    <property type="entry name" value="NAD(P)-binding Rossmann-fold domains"/>
    <property type="match status" value="1"/>
</dbReference>
<dbReference type="SUPFAM" id="SSF50129">
    <property type="entry name" value="GroES-like"/>
    <property type="match status" value="1"/>
</dbReference>
<dbReference type="Pfam" id="PF13602">
    <property type="entry name" value="ADH_zinc_N_2"/>
    <property type="match status" value="1"/>
</dbReference>
<keyword evidence="3" id="KW-1185">Reference proteome</keyword>
<dbReference type="OrthoDB" id="9792162at2"/>
<dbReference type="RefSeq" id="WP_160647924.1">
    <property type="nucleotide sequence ID" value="NZ_SIJB01000059.1"/>
</dbReference>
<evidence type="ECO:0000313" key="2">
    <source>
        <dbReference type="EMBL" id="NBI31104.1"/>
    </source>
</evidence>
<dbReference type="SMART" id="SM00829">
    <property type="entry name" value="PKS_ER"/>
    <property type="match status" value="1"/>
</dbReference>
<dbReference type="InterPro" id="IPR020843">
    <property type="entry name" value="ER"/>
</dbReference>
<dbReference type="Gene3D" id="3.40.50.720">
    <property type="entry name" value="NAD(P)-binding Rossmann-like Domain"/>
    <property type="match status" value="1"/>
</dbReference>
<sequence>MRAITCTKNGSPDVLQIKEVEKPTPKDNEVLVKVYEIVVSPVDCTFRKGNPYAARLFTGLTKPKATIPGGLLAGEIEAVGKDVKVFKKGDQVYAATMNGAYAEYTCVPEDGAIAVKPANMTYGEAAAVSDGALTALPFLRNTANIQSKQKVLINGASGSIGTSAVQLAKYYGAEVTGVCSTTNLDMVKSLGADHVIDYTKEDFTKTSQTYDIIFDTVGKSSFLRCRNSLKQTGIYLTTVPSMAINLQMLWTSIIGSKKAKIAFTGLRSSIEKTKDLLFLKELIEAEKITSVIDRRYSLDQIAEAHRYVETGHKKGNVAISLEYNNKT</sequence>
<dbReference type="EMBL" id="SIJB01000059">
    <property type="protein sequence ID" value="NBI31104.1"/>
    <property type="molecule type" value="Genomic_DNA"/>
</dbReference>
<dbReference type="InterPro" id="IPR011032">
    <property type="entry name" value="GroES-like_sf"/>
</dbReference>
<dbReference type="InterPro" id="IPR036291">
    <property type="entry name" value="NAD(P)-bd_dom_sf"/>
</dbReference>
<dbReference type="InterPro" id="IPR052733">
    <property type="entry name" value="Chloroplast_QOR"/>
</dbReference>
<reference evidence="2 3" key="1">
    <citation type="submission" date="2019-01" db="EMBL/GenBank/DDBJ databases">
        <title>Chengkuizengella sp. nov., isolated from deep-sea sediment of East Pacific Ocean.</title>
        <authorList>
            <person name="Yang J."/>
            <person name="Lai Q."/>
            <person name="Shao Z."/>
        </authorList>
    </citation>
    <scope>NUCLEOTIDE SEQUENCE [LARGE SCALE GENOMIC DNA]</scope>
    <source>
        <strain evidence="2 3">YPA3-1-1</strain>
    </source>
</reference>
<evidence type="ECO:0000313" key="3">
    <source>
        <dbReference type="Proteomes" id="UP000448943"/>
    </source>
</evidence>
<dbReference type="InterPro" id="IPR013154">
    <property type="entry name" value="ADH-like_N"/>
</dbReference>
<dbReference type="Gene3D" id="3.90.180.10">
    <property type="entry name" value="Medium-chain alcohol dehydrogenases, catalytic domain"/>
    <property type="match status" value="1"/>
</dbReference>
<accession>A0A6N9Q942</accession>